<keyword evidence="2" id="KW-0238">DNA-binding</keyword>
<keyword evidence="1" id="KW-0805">Transcription regulation</keyword>
<dbReference type="InterPro" id="IPR049151">
    <property type="entry name" value="CsgD-like_REC"/>
</dbReference>
<keyword evidence="6" id="KW-1185">Reference proteome</keyword>
<keyword evidence="3" id="KW-0804">Transcription</keyword>
<dbReference type="CDD" id="cd06170">
    <property type="entry name" value="LuxR_C_like"/>
    <property type="match status" value="1"/>
</dbReference>
<dbReference type="OrthoDB" id="561214at2"/>
<organism evidence="5 6">
    <name type="scientific">Vibrio hepatarius</name>
    <dbReference type="NCBI Taxonomy" id="171383"/>
    <lineage>
        <taxon>Bacteria</taxon>
        <taxon>Pseudomonadati</taxon>
        <taxon>Pseudomonadota</taxon>
        <taxon>Gammaproteobacteria</taxon>
        <taxon>Vibrionales</taxon>
        <taxon>Vibrionaceae</taxon>
        <taxon>Vibrio</taxon>
        <taxon>Vibrio oreintalis group</taxon>
    </lineage>
</organism>
<dbReference type="InterPro" id="IPR016032">
    <property type="entry name" value="Sig_transdc_resp-reg_C-effctor"/>
</dbReference>
<dbReference type="Gene3D" id="1.10.10.10">
    <property type="entry name" value="Winged helix-like DNA-binding domain superfamily/Winged helix DNA-binding domain"/>
    <property type="match status" value="1"/>
</dbReference>
<dbReference type="SMART" id="SM00421">
    <property type="entry name" value="HTH_LUXR"/>
    <property type="match status" value="1"/>
</dbReference>
<comment type="caution">
    <text evidence="5">The sequence shown here is derived from an EMBL/GenBank/DDBJ whole genome shotgun (WGS) entry which is preliminary data.</text>
</comment>
<dbReference type="AlphaFoldDB" id="A0A0M0HW36"/>
<gene>
    <name evidence="5" type="ORF">AKJ31_18385</name>
</gene>
<dbReference type="Pfam" id="PF00196">
    <property type="entry name" value="GerE"/>
    <property type="match status" value="1"/>
</dbReference>
<evidence type="ECO:0000259" key="4">
    <source>
        <dbReference type="PROSITE" id="PS50043"/>
    </source>
</evidence>
<dbReference type="PANTHER" id="PTHR44688">
    <property type="entry name" value="DNA-BINDING TRANSCRIPTIONAL ACTIVATOR DEVR_DOSR"/>
    <property type="match status" value="1"/>
</dbReference>
<dbReference type="InterPro" id="IPR036388">
    <property type="entry name" value="WH-like_DNA-bd_sf"/>
</dbReference>
<dbReference type="PRINTS" id="PR00038">
    <property type="entry name" value="HTHLUXR"/>
</dbReference>
<evidence type="ECO:0000313" key="6">
    <source>
        <dbReference type="Proteomes" id="UP000037530"/>
    </source>
</evidence>
<dbReference type="PROSITE" id="PS50043">
    <property type="entry name" value="HTH_LUXR_2"/>
    <property type="match status" value="1"/>
</dbReference>
<dbReference type="PATRIC" id="fig|171383.3.peg.3758"/>
<evidence type="ECO:0000313" key="5">
    <source>
        <dbReference type="EMBL" id="KOO06067.1"/>
    </source>
</evidence>
<reference evidence="6" key="1">
    <citation type="submission" date="2015-08" db="EMBL/GenBank/DDBJ databases">
        <title>Vibrio galatheae sp. nov., a novel member of the Vibrionaceae family isolated from the Solomon Islands.</title>
        <authorList>
            <person name="Giubergia S."/>
            <person name="Machado H."/>
            <person name="Mateiu R.V."/>
            <person name="Gram L."/>
        </authorList>
    </citation>
    <scope>NUCLEOTIDE SEQUENCE [LARGE SCALE GENOMIC DNA]</scope>
    <source>
        <strain evidence="6">DSM 19134</strain>
    </source>
</reference>
<dbReference type="PANTHER" id="PTHR44688:SF16">
    <property type="entry name" value="DNA-BINDING TRANSCRIPTIONAL ACTIVATOR DEVR_DOSR"/>
    <property type="match status" value="1"/>
</dbReference>
<dbReference type="GO" id="GO:0006355">
    <property type="term" value="P:regulation of DNA-templated transcription"/>
    <property type="evidence" value="ECO:0007669"/>
    <property type="project" value="InterPro"/>
</dbReference>
<feature type="domain" description="HTH luxR-type" evidence="4">
    <location>
        <begin position="143"/>
        <end position="208"/>
    </location>
</feature>
<dbReference type="InterPro" id="IPR000792">
    <property type="entry name" value="Tscrpt_reg_LuxR_C"/>
</dbReference>
<protein>
    <recommendedName>
        <fullName evidence="4">HTH luxR-type domain-containing protein</fullName>
    </recommendedName>
</protein>
<dbReference type="EMBL" id="LHPI01000020">
    <property type="protein sequence ID" value="KOO06067.1"/>
    <property type="molecule type" value="Genomic_DNA"/>
</dbReference>
<evidence type="ECO:0000256" key="2">
    <source>
        <dbReference type="ARBA" id="ARBA00023125"/>
    </source>
</evidence>
<accession>A0A0M0HW36</accession>
<dbReference type="STRING" id="171383.AKJ31_18385"/>
<evidence type="ECO:0000256" key="1">
    <source>
        <dbReference type="ARBA" id="ARBA00023015"/>
    </source>
</evidence>
<name>A0A0M0HW36_9VIBR</name>
<dbReference type="Pfam" id="PF21155">
    <property type="entry name" value="VpsT-like_REC"/>
    <property type="match status" value="1"/>
</dbReference>
<dbReference type="Gene3D" id="3.40.50.2300">
    <property type="match status" value="1"/>
</dbReference>
<dbReference type="RefSeq" id="WP_053410540.1">
    <property type="nucleotide sequence ID" value="NZ_DAIPHI010000172.1"/>
</dbReference>
<dbReference type="Proteomes" id="UP000037530">
    <property type="component" value="Unassembled WGS sequence"/>
</dbReference>
<evidence type="ECO:0000256" key="3">
    <source>
        <dbReference type="ARBA" id="ARBA00023163"/>
    </source>
</evidence>
<sequence length="212" mass="24070">MNSRTLIILAEQSLNSSLVQQQLASIEDLTVQVCNPDELTKLSWDLVVDLVIVDYQYLEDLTSANALPNFDVLGLSVLLHNVPSEGFNENLMSSRTLKGLLFQNASVEHLTDSVKHILNGGLWLPRGFMEKMLHCYRELGVYKSVRYNLLTSRERQILDLLAQGRSNKEIADQLFLAECTIKTHIYKLYKKLDVHCRKEAITLTKSGFNDVS</sequence>
<dbReference type="SUPFAM" id="SSF46894">
    <property type="entry name" value="C-terminal effector domain of the bipartite response regulators"/>
    <property type="match status" value="1"/>
</dbReference>
<dbReference type="GO" id="GO:0003677">
    <property type="term" value="F:DNA binding"/>
    <property type="evidence" value="ECO:0007669"/>
    <property type="project" value="UniProtKB-KW"/>
</dbReference>
<proteinExistence type="predicted"/>